<proteinExistence type="predicted"/>
<evidence type="ECO:0000313" key="4">
    <source>
        <dbReference type="Proteomes" id="UP000648663"/>
    </source>
</evidence>
<comment type="caution">
    <text evidence="2">The sequence shown here is derived from an EMBL/GenBank/DDBJ whole genome shotgun (WGS) entry which is preliminary data.</text>
</comment>
<reference evidence="2 3" key="3">
    <citation type="submission" date="2020-02" db="EMBL/GenBank/DDBJ databases">
        <title>Sequencing the genomes of 1000 actinobacteria strains.</title>
        <authorList>
            <person name="Klenk H.-P."/>
        </authorList>
    </citation>
    <scope>NUCLEOTIDE SEQUENCE [LARGE SCALE GENOMIC DNA]</scope>
    <source>
        <strain evidence="2 3">DSM 45201</strain>
    </source>
</reference>
<sequence length="219" mass="24180">MEWFGCRAHQASEALWALVGDGLAYLDRAGQGSGTDNWRWRASALGIKVAAGGGWEPRDPTGYLKRLRERAPSMDVATLRYVEEALGAFNARCFLATSVMLGVASESAFGHLAQAFIDGQPGDSPQMRKLLTNPASSYYKRFEEFRKRLEPIRSDLPTGLADNLTLDAIADLLRVSRNDAGHPTGQIIDEDTAFTHLQVAARYLVKMTELTEHLKPLPF</sequence>
<protein>
    <submittedName>
        <fullName evidence="2">Uncharacterized protein</fullName>
    </submittedName>
</protein>
<dbReference type="EMBL" id="BMMI01000019">
    <property type="protein sequence ID" value="GGL85964.1"/>
    <property type="molecule type" value="Genomic_DNA"/>
</dbReference>
<evidence type="ECO:0000313" key="2">
    <source>
        <dbReference type="EMBL" id="NIH70075.1"/>
    </source>
</evidence>
<dbReference type="EMBL" id="JAAMPA010000003">
    <property type="protein sequence ID" value="NIH70075.1"/>
    <property type="molecule type" value="Genomic_DNA"/>
</dbReference>
<evidence type="ECO:0000313" key="1">
    <source>
        <dbReference type="EMBL" id="GGL85964.1"/>
    </source>
</evidence>
<reference evidence="1" key="1">
    <citation type="journal article" date="2014" name="Int. J. Syst. Evol. Microbiol.">
        <title>Complete genome of a new Firmicutes species belonging to the dominant human colonic microbiota ('Ruminococcus bicirculans') reveals two chromosomes and a selective capacity to utilize plant glucans.</title>
        <authorList>
            <consortium name="NISC Comparative Sequencing Program"/>
            <person name="Wegmann U."/>
            <person name="Louis P."/>
            <person name="Goesmann A."/>
            <person name="Henrissat B."/>
            <person name="Duncan S.H."/>
            <person name="Flint H.J."/>
        </authorList>
    </citation>
    <scope>NUCLEOTIDE SEQUENCE</scope>
    <source>
        <strain evidence="1">CGMCC 4.5581</strain>
    </source>
</reference>
<gene>
    <name evidence="2" type="ORF">FB380_004573</name>
    <name evidence="1" type="ORF">GCM10011589_47970</name>
</gene>
<dbReference type="AlphaFoldDB" id="A0A846LWG4"/>
<dbReference type="Proteomes" id="UP000648663">
    <property type="component" value="Unassembled WGS sequence"/>
</dbReference>
<keyword evidence="4" id="KW-1185">Reference proteome</keyword>
<reference evidence="1" key="4">
    <citation type="submission" date="2024-05" db="EMBL/GenBank/DDBJ databases">
        <authorList>
            <person name="Sun Q."/>
            <person name="Zhou Y."/>
        </authorList>
    </citation>
    <scope>NUCLEOTIDE SEQUENCE</scope>
    <source>
        <strain evidence="1">CGMCC 4.5581</strain>
    </source>
</reference>
<reference evidence="4" key="2">
    <citation type="journal article" date="2019" name="Int. J. Syst. Evol. Microbiol.">
        <title>The Global Catalogue of Microorganisms (GCM) 10K type strain sequencing project: providing services to taxonomists for standard genome sequencing and annotation.</title>
        <authorList>
            <consortium name="The Broad Institute Genomics Platform"/>
            <consortium name="The Broad Institute Genome Sequencing Center for Infectious Disease"/>
            <person name="Wu L."/>
            <person name="Ma J."/>
        </authorList>
    </citation>
    <scope>NUCLEOTIDE SEQUENCE [LARGE SCALE GENOMIC DNA]</scope>
    <source>
        <strain evidence="4">CGMCC 4.5581</strain>
    </source>
</reference>
<name>A0A846LWG4_9ACTN</name>
<accession>A0A846LWG4</accession>
<dbReference type="Proteomes" id="UP000552836">
    <property type="component" value="Unassembled WGS sequence"/>
</dbReference>
<organism evidence="2 3">
    <name type="scientific">Modestobacter marinus</name>
    <dbReference type="NCBI Taxonomy" id="477641"/>
    <lineage>
        <taxon>Bacteria</taxon>
        <taxon>Bacillati</taxon>
        <taxon>Actinomycetota</taxon>
        <taxon>Actinomycetes</taxon>
        <taxon>Geodermatophilales</taxon>
        <taxon>Geodermatophilaceae</taxon>
        <taxon>Modestobacter</taxon>
    </lineage>
</organism>
<dbReference type="RefSeq" id="WP_166757592.1">
    <property type="nucleotide sequence ID" value="NZ_BAABJU010000025.1"/>
</dbReference>
<evidence type="ECO:0000313" key="3">
    <source>
        <dbReference type="Proteomes" id="UP000552836"/>
    </source>
</evidence>